<dbReference type="RefSeq" id="WP_245791720.1">
    <property type="nucleotide sequence ID" value="NZ_FODD01000044.1"/>
</dbReference>
<dbReference type="AlphaFoldDB" id="A0A1H8SNE7"/>
<dbReference type="NCBIfam" id="TIGR02778">
    <property type="entry name" value="ligD_pol"/>
    <property type="match status" value="1"/>
</dbReference>
<evidence type="ECO:0000313" key="2">
    <source>
        <dbReference type="EMBL" id="SEO80499.1"/>
    </source>
</evidence>
<dbReference type="Pfam" id="PF21686">
    <property type="entry name" value="LigD_Prim-Pol"/>
    <property type="match status" value="1"/>
</dbReference>
<dbReference type="Proteomes" id="UP000181951">
    <property type="component" value="Unassembled WGS sequence"/>
</dbReference>
<dbReference type="Gene3D" id="3.90.920.10">
    <property type="entry name" value="DNA primase, PRIM domain"/>
    <property type="match status" value="1"/>
</dbReference>
<gene>
    <name evidence="2" type="ORF">SAMN05216267_104440</name>
</gene>
<dbReference type="PANTHER" id="PTHR42705">
    <property type="entry name" value="BIFUNCTIONAL NON-HOMOLOGOUS END JOINING PROTEIN LIGD"/>
    <property type="match status" value="1"/>
</dbReference>
<reference evidence="2 3" key="1">
    <citation type="submission" date="2016-10" db="EMBL/GenBank/DDBJ databases">
        <authorList>
            <person name="de Groot N.N."/>
        </authorList>
    </citation>
    <scope>NUCLEOTIDE SEQUENCE [LARGE SCALE GENOMIC DNA]</scope>
    <source>
        <strain evidence="2 3">CGMCC 4.2026</strain>
    </source>
</reference>
<dbReference type="InterPro" id="IPR014145">
    <property type="entry name" value="LigD_pol_dom"/>
</dbReference>
<organism evidence="2 3">
    <name type="scientific">Actinacidiphila rubida</name>
    <dbReference type="NCBI Taxonomy" id="310780"/>
    <lineage>
        <taxon>Bacteria</taxon>
        <taxon>Bacillati</taxon>
        <taxon>Actinomycetota</taxon>
        <taxon>Actinomycetes</taxon>
        <taxon>Kitasatosporales</taxon>
        <taxon>Streptomycetaceae</taxon>
        <taxon>Actinacidiphila</taxon>
    </lineage>
</organism>
<protein>
    <submittedName>
        <fullName evidence="2">Bifunctional non-homologous end joining protein LigD</fullName>
    </submittedName>
</protein>
<evidence type="ECO:0000259" key="1">
    <source>
        <dbReference type="Pfam" id="PF21686"/>
    </source>
</evidence>
<sequence>MDEGRRLVTAGGRTIRAGGRTVEIHRPSKVLFPGDGFTKGDLADYYRGVARRMVPQVRGRPLMLERHPGGIDDHGFIQKDVPRYFPRWVHRVELPKQEGGTVTYAVCDDKATLVYLADQACITPHRFLSTAGHPDRPDRLIVDLDPAGHDFGPVRTAALLLRDLLDDLGLPSTVMTTGSRGLHVVVPLDARAGFDETRAFARDLATLLAARHPDTLTTETRKQARRGRLYLDVQRNAYAQTAVAPYAVRALPGAPVAAPLTWEDVEDPDLTPRRWTIDSVDELLKGNPWRHAPRGRSLAPAREHLDAMLREE</sequence>
<dbReference type="EMBL" id="FODD01000044">
    <property type="protein sequence ID" value="SEO80499.1"/>
    <property type="molecule type" value="Genomic_DNA"/>
</dbReference>
<feature type="domain" description="DNA ligase D polymerase" evidence="1">
    <location>
        <begin position="38"/>
        <end position="287"/>
    </location>
</feature>
<dbReference type="PANTHER" id="PTHR42705:SF2">
    <property type="entry name" value="BIFUNCTIONAL NON-HOMOLOGOUS END JOINING PROTEIN LIGD"/>
    <property type="match status" value="1"/>
</dbReference>
<proteinExistence type="predicted"/>
<name>A0A1H8SNE7_9ACTN</name>
<evidence type="ECO:0000313" key="3">
    <source>
        <dbReference type="Proteomes" id="UP000181951"/>
    </source>
</evidence>
<dbReference type="STRING" id="310780.SAMN05216267_104440"/>
<keyword evidence="3" id="KW-1185">Reference proteome</keyword>
<dbReference type="InterPro" id="IPR052171">
    <property type="entry name" value="NHEJ_LigD"/>
</dbReference>
<accession>A0A1H8SNE7</accession>